<evidence type="ECO:0000256" key="5">
    <source>
        <dbReference type="SAM" id="MobiDB-lite"/>
    </source>
</evidence>
<evidence type="ECO:0000256" key="6">
    <source>
        <dbReference type="SAM" id="Phobius"/>
    </source>
</evidence>
<proteinExistence type="predicted"/>
<reference evidence="7" key="1">
    <citation type="submission" date="2020-10" db="EMBL/GenBank/DDBJ databases">
        <title>Ca. Dormibacterota MAGs.</title>
        <authorList>
            <person name="Montgomery K."/>
        </authorList>
    </citation>
    <scope>NUCLEOTIDE SEQUENCE [LARGE SCALE GENOMIC DNA]</scope>
    <source>
        <strain evidence="7">SC8812_S17_10</strain>
    </source>
</reference>
<keyword evidence="4 6" id="KW-0472">Membrane</keyword>
<evidence type="ECO:0000256" key="1">
    <source>
        <dbReference type="ARBA" id="ARBA00004141"/>
    </source>
</evidence>
<feature type="region of interest" description="Disordered" evidence="5">
    <location>
        <begin position="1"/>
        <end position="23"/>
    </location>
</feature>
<dbReference type="AlphaFoldDB" id="A0A934NAL2"/>
<name>A0A934NAL2_9BACT</name>
<evidence type="ECO:0000313" key="8">
    <source>
        <dbReference type="Proteomes" id="UP000612893"/>
    </source>
</evidence>
<organism evidence="7 8">
    <name type="scientific">Candidatus Nephthysia bennettiae</name>
    <dbReference type="NCBI Taxonomy" id="3127016"/>
    <lineage>
        <taxon>Bacteria</taxon>
        <taxon>Bacillati</taxon>
        <taxon>Candidatus Dormiibacterota</taxon>
        <taxon>Candidatus Dormibacteria</taxon>
        <taxon>Candidatus Dormibacterales</taxon>
        <taxon>Candidatus Dormibacteraceae</taxon>
        <taxon>Candidatus Nephthysia</taxon>
    </lineage>
</organism>
<dbReference type="PANTHER" id="PTHR36460:SF1">
    <property type="entry name" value="UPF0132 DOMAIN PROTEIN (AFU_ORTHOLOGUE AFUA_3G10255)"/>
    <property type="match status" value="1"/>
</dbReference>
<dbReference type="RefSeq" id="WP_338203853.1">
    <property type="nucleotide sequence ID" value="NZ_JAEKNR010000188.1"/>
</dbReference>
<evidence type="ECO:0000256" key="4">
    <source>
        <dbReference type="ARBA" id="ARBA00023136"/>
    </source>
</evidence>
<keyword evidence="3 6" id="KW-1133">Transmembrane helix</keyword>
<feature type="transmembrane region" description="Helical" evidence="6">
    <location>
        <begin position="55"/>
        <end position="76"/>
    </location>
</feature>
<accession>A0A934NAL2</accession>
<feature type="transmembrane region" description="Helical" evidence="6">
    <location>
        <begin position="31"/>
        <end position="48"/>
    </location>
</feature>
<dbReference type="PANTHER" id="PTHR36460">
    <property type="entry name" value="UPF0132 DOMAIN PROTEIN (AFU_ORTHOLOGUE AFUA_3G10255)"/>
    <property type="match status" value="1"/>
</dbReference>
<comment type="caution">
    <text evidence="7">The sequence shown here is derived from an EMBL/GenBank/DDBJ whole genome shotgun (WGS) entry which is preliminary data.</text>
</comment>
<gene>
    <name evidence="7" type="ORF">JF922_18950</name>
</gene>
<keyword evidence="2 6" id="KW-0812">Transmembrane</keyword>
<protein>
    <recommendedName>
        <fullName evidence="9">DUF4870 domain-containing protein</fullName>
    </recommendedName>
</protein>
<evidence type="ECO:0008006" key="9">
    <source>
        <dbReference type="Google" id="ProtNLM"/>
    </source>
</evidence>
<keyword evidence="8" id="KW-1185">Reference proteome</keyword>
<sequence length="139" mass="15404">MQNPPIEPGLGAQTTTPPLDPHAASRKRNRAFYSYILGWLTGLIFLFVEKENMDVKFHAAQSLVFFAATAIIIGVLDSITRLGPGLEFVSWISGFVGLFVFITWIYALCRSWSDGGARFEIPLVKKLVTPASERLASWA</sequence>
<dbReference type="GO" id="GO:0016020">
    <property type="term" value="C:membrane"/>
    <property type="evidence" value="ECO:0007669"/>
    <property type="project" value="UniProtKB-SubCell"/>
</dbReference>
<comment type="subcellular location">
    <subcellularLocation>
        <location evidence="1">Membrane</location>
        <topology evidence="1">Multi-pass membrane protein</topology>
    </subcellularLocation>
</comment>
<dbReference type="Proteomes" id="UP000612893">
    <property type="component" value="Unassembled WGS sequence"/>
</dbReference>
<dbReference type="EMBL" id="JAEKNR010000188">
    <property type="protein sequence ID" value="MBJ7600138.1"/>
    <property type="molecule type" value="Genomic_DNA"/>
</dbReference>
<evidence type="ECO:0000256" key="2">
    <source>
        <dbReference type="ARBA" id="ARBA00022692"/>
    </source>
</evidence>
<evidence type="ECO:0000256" key="3">
    <source>
        <dbReference type="ARBA" id="ARBA00022989"/>
    </source>
</evidence>
<evidence type="ECO:0000313" key="7">
    <source>
        <dbReference type="EMBL" id="MBJ7600138.1"/>
    </source>
</evidence>
<feature type="transmembrane region" description="Helical" evidence="6">
    <location>
        <begin position="88"/>
        <end position="109"/>
    </location>
</feature>